<sequence length="15" mass="1824">MFRGQMHQIISTFLD</sequence>
<organism evidence="1">
    <name type="scientific">Arundo donax</name>
    <name type="common">Giant reed</name>
    <name type="synonym">Donax arundinaceus</name>
    <dbReference type="NCBI Taxonomy" id="35708"/>
    <lineage>
        <taxon>Eukaryota</taxon>
        <taxon>Viridiplantae</taxon>
        <taxon>Streptophyta</taxon>
        <taxon>Embryophyta</taxon>
        <taxon>Tracheophyta</taxon>
        <taxon>Spermatophyta</taxon>
        <taxon>Magnoliopsida</taxon>
        <taxon>Liliopsida</taxon>
        <taxon>Poales</taxon>
        <taxon>Poaceae</taxon>
        <taxon>PACMAD clade</taxon>
        <taxon>Arundinoideae</taxon>
        <taxon>Arundineae</taxon>
        <taxon>Arundo</taxon>
    </lineage>
</organism>
<accession>A0A0A9BM27</accession>
<protein>
    <submittedName>
        <fullName evidence="1">Uncharacterized protein</fullName>
    </submittedName>
</protein>
<evidence type="ECO:0000313" key="1">
    <source>
        <dbReference type="EMBL" id="JAD65009.1"/>
    </source>
</evidence>
<proteinExistence type="predicted"/>
<dbReference type="EMBL" id="GBRH01232886">
    <property type="protein sequence ID" value="JAD65009.1"/>
    <property type="molecule type" value="Transcribed_RNA"/>
</dbReference>
<reference evidence="1" key="1">
    <citation type="submission" date="2014-09" db="EMBL/GenBank/DDBJ databases">
        <authorList>
            <person name="Magalhaes I.L.F."/>
            <person name="Oliveira U."/>
            <person name="Santos F.R."/>
            <person name="Vidigal T.H.D.A."/>
            <person name="Brescovit A.D."/>
            <person name="Santos A.J."/>
        </authorList>
    </citation>
    <scope>NUCLEOTIDE SEQUENCE</scope>
    <source>
        <tissue evidence="1">Shoot tissue taken approximately 20 cm above the soil surface</tissue>
    </source>
</reference>
<reference evidence="1" key="2">
    <citation type="journal article" date="2015" name="Data Brief">
        <title>Shoot transcriptome of the giant reed, Arundo donax.</title>
        <authorList>
            <person name="Barrero R.A."/>
            <person name="Guerrero F.D."/>
            <person name="Moolhuijzen P."/>
            <person name="Goolsby J.A."/>
            <person name="Tidwell J."/>
            <person name="Bellgard S.E."/>
            <person name="Bellgard M.I."/>
        </authorList>
    </citation>
    <scope>NUCLEOTIDE SEQUENCE</scope>
    <source>
        <tissue evidence="1">Shoot tissue taken approximately 20 cm above the soil surface</tissue>
    </source>
</reference>
<name>A0A0A9BM27_ARUDO</name>